<protein>
    <submittedName>
        <fullName evidence="1">Uncharacterized protein</fullName>
    </submittedName>
</protein>
<dbReference type="GeneID" id="88186282"/>
<gene>
    <name evidence="1" type="ordered locus">Avin_32150</name>
</gene>
<proteinExistence type="predicted"/>
<accession>C1DP24</accession>
<dbReference type="EnsemblBacteria" id="ACO79377">
    <property type="protein sequence ID" value="ACO79377"/>
    <property type="gene ID" value="Avin_32150"/>
</dbReference>
<dbReference type="EMBL" id="CP001157">
    <property type="protein sequence ID" value="ACO79377.1"/>
    <property type="molecule type" value="Genomic_DNA"/>
</dbReference>
<dbReference type="KEGG" id="avn:Avin_32150"/>
<dbReference type="AlphaFoldDB" id="C1DP24"/>
<sequence>MSILIETLAMAATVAAGAQAVTTGLGDATDRLSTVVGRLATESLDTAGAAAIGRSRRACPWPRQPRSTRSRAA</sequence>
<evidence type="ECO:0000313" key="1">
    <source>
        <dbReference type="EMBL" id="ACO79377.1"/>
    </source>
</evidence>
<dbReference type="STRING" id="322710.Avin_32150"/>
<organism evidence="1 2">
    <name type="scientific">Azotobacter vinelandii (strain DJ / ATCC BAA-1303)</name>
    <dbReference type="NCBI Taxonomy" id="322710"/>
    <lineage>
        <taxon>Bacteria</taxon>
        <taxon>Pseudomonadati</taxon>
        <taxon>Pseudomonadota</taxon>
        <taxon>Gammaproteobacteria</taxon>
        <taxon>Pseudomonadales</taxon>
        <taxon>Pseudomonadaceae</taxon>
        <taxon>Azotobacter</taxon>
    </lineage>
</organism>
<evidence type="ECO:0000313" key="2">
    <source>
        <dbReference type="Proteomes" id="UP000002424"/>
    </source>
</evidence>
<dbReference type="RefSeq" id="WP_012701761.1">
    <property type="nucleotide sequence ID" value="NC_012560.1"/>
</dbReference>
<reference evidence="1 2" key="1">
    <citation type="journal article" date="2009" name="J. Bacteriol.">
        <title>Genome sequence of Azotobacter vinelandii, an obligate aerobe specialized to support diverse anaerobic metabolic processes.</title>
        <authorList>
            <person name="Setubal J.C."/>
            <person name="dos Santos P."/>
            <person name="Goldman B.S."/>
            <person name="Ertesvag H."/>
            <person name="Espin G."/>
            <person name="Rubio L.M."/>
            <person name="Valla S."/>
            <person name="Almeida N.F."/>
            <person name="Balasubramanian D."/>
            <person name="Cromes L."/>
            <person name="Curatti L."/>
            <person name="Du Z."/>
            <person name="Godsy E."/>
            <person name="Goodner B."/>
            <person name="Hellner-Burris K."/>
            <person name="Hernandez J.A."/>
            <person name="Houmiel K."/>
            <person name="Imperial J."/>
            <person name="Kennedy C."/>
            <person name="Larson T.J."/>
            <person name="Latreille P."/>
            <person name="Ligon L.S."/>
            <person name="Lu J."/>
            <person name="Maerk M."/>
            <person name="Miller N.M."/>
            <person name="Norton S."/>
            <person name="O'Carroll I.P."/>
            <person name="Paulsen I."/>
            <person name="Raulfs E.C."/>
            <person name="Roemer R."/>
            <person name="Rosser J."/>
            <person name="Segura D."/>
            <person name="Slater S."/>
            <person name="Stricklin S.L."/>
            <person name="Studholme D.J."/>
            <person name="Sun J."/>
            <person name="Viana C.J."/>
            <person name="Wallin E."/>
            <person name="Wang B."/>
            <person name="Wheeler C."/>
            <person name="Zhu H."/>
            <person name="Dean D.R."/>
            <person name="Dixon R."/>
            <person name="Wood D."/>
        </authorList>
    </citation>
    <scope>NUCLEOTIDE SEQUENCE [LARGE SCALE GENOMIC DNA]</scope>
    <source>
        <strain evidence="2">DJ / ATCC BAA-1303</strain>
    </source>
</reference>
<dbReference type="Proteomes" id="UP000002424">
    <property type="component" value="Chromosome"/>
</dbReference>
<name>C1DP24_AZOVD</name>
<dbReference type="HOGENOM" id="CLU_2696608_0_0_6"/>
<keyword evidence="2" id="KW-1185">Reference proteome</keyword>